<feature type="repeat" description="WD" evidence="11">
    <location>
        <begin position="111"/>
        <end position="153"/>
    </location>
</feature>
<dbReference type="AlphaFoldDB" id="A0AAD4HT03"/>
<keyword evidence="5 11" id="KW-0853">WD repeat</keyword>
<evidence type="ECO:0000256" key="10">
    <source>
        <dbReference type="ARBA" id="ARBA00032565"/>
    </source>
</evidence>
<evidence type="ECO:0000256" key="7">
    <source>
        <dbReference type="ARBA" id="ARBA00022927"/>
    </source>
</evidence>
<dbReference type="InterPro" id="IPR019410">
    <property type="entry name" value="Methyltransf_16"/>
</dbReference>
<keyword evidence="13" id="KW-1185">Reference proteome</keyword>
<dbReference type="InterPro" id="IPR044536">
    <property type="entry name" value="PEX7"/>
</dbReference>
<dbReference type="GO" id="GO:0008757">
    <property type="term" value="F:S-adenosylmethionine-dependent methyltransferase activity"/>
    <property type="evidence" value="ECO:0007669"/>
    <property type="project" value="UniProtKB-ARBA"/>
</dbReference>
<protein>
    <recommendedName>
        <fullName evidence="10">Peroxin-7</fullName>
    </recommendedName>
</protein>
<feature type="repeat" description="WD" evidence="11">
    <location>
        <begin position="67"/>
        <end position="101"/>
    </location>
</feature>
<evidence type="ECO:0000256" key="9">
    <source>
        <dbReference type="ARBA" id="ARBA00024017"/>
    </source>
</evidence>
<dbReference type="InterPro" id="IPR020472">
    <property type="entry name" value="WD40_PAC1"/>
</dbReference>
<gene>
    <name evidence="12" type="ORF">F5891DRAFT_1124716</name>
</gene>
<keyword evidence="6" id="KW-0677">Repeat</keyword>
<dbReference type="Gene3D" id="3.40.50.150">
    <property type="entry name" value="Vaccinia Virus protein VP39"/>
    <property type="match status" value="1"/>
</dbReference>
<comment type="subcellular location">
    <subcellularLocation>
        <location evidence="2">Cytoplasm</location>
        <location evidence="2">Cytosol</location>
    </subcellularLocation>
    <subcellularLocation>
        <location evidence="1">Peroxisome matrix</location>
    </subcellularLocation>
</comment>
<dbReference type="SUPFAM" id="SSF50978">
    <property type="entry name" value="WD40 repeat-like"/>
    <property type="match status" value="1"/>
</dbReference>
<dbReference type="PROSITE" id="PS00678">
    <property type="entry name" value="WD_REPEATS_1"/>
    <property type="match status" value="1"/>
</dbReference>
<dbReference type="InterPro" id="IPR036322">
    <property type="entry name" value="WD40_repeat_dom_sf"/>
</dbReference>
<evidence type="ECO:0000256" key="2">
    <source>
        <dbReference type="ARBA" id="ARBA00004514"/>
    </source>
</evidence>
<accession>A0AAD4HT03</accession>
<dbReference type="Pfam" id="PF10294">
    <property type="entry name" value="Methyltransf_16"/>
    <property type="match status" value="1"/>
</dbReference>
<dbReference type="PANTHER" id="PTHR46027:SF1">
    <property type="entry name" value="PEROXISOMAL TARGETING SIGNAL 2 RECEPTOR"/>
    <property type="match status" value="1"/>
</dbReference>
<keyword evidence="8" id="KW-0576">Peroxisome</keyword>
<feature type="repeat" description="WD" evidence="11">
    <location>
        <begin position="268"/>
        <end position="301"/>
    </location>
</feature>
<dbReference type="GO" id="GO:0005829">
    <property type="term" value="C:cytosol"/>
    <property type="evidence" value="ECO:0007669"/>
    <property type="project" value="UniProtKB-SubCell"/>
</dbReference>
<evidence type="ECO:0000256" key="11">
    <source>
        <dbReference type="PROSITE-ProRule" id="PRU00221"/>
    </source>
</evidence>
<dbReference type="PANTHER" id="PTHR46027">
    <property type="entry name" value="PEROXISOMAL TARGETING SIGNAL 2 RECEPTOR"/>
    <property type="match status" value="1"/>
</dbReference>
<dbReference type="InterPro" id="IPR001680">
    <property type="entry name" value="WD40_rpt"/>
</dbReference>
<dbReference type="Proteomes" id="UP001195769">
    <property type="component" value="Unassembled WGS sequence"/>
</dbReference>
<dbReference type="GeneID" id="64658205"/>
<comment type="similarity">
    <text evidence="9">Belongs to the WD repeat peroxin-7 family.</text>
</comment>
<dbReference type="InterPro" id="IPR015943">
    <property type="entry name" value="WD40/YVTN_repeat-like_dom_sf"/>
</dbReference>
<evidence type="ECO:0000256" key="1">
    <source>
        <dbReference type="ARBA" id="ARBA00004253"/>
    </source>
</evidence>
<comment type="caution">
    <text evidence="12">The sequence shown here is derived from an EMBL/GenBank/DDBJ whole genome shotgun (WGS) entry which is preliminary data.</text>
</comment>
<dbReference type="PROSITE" id="PS50294">
    <property type="entry name" value="WD_REPEATS_REGION"/>
    <property type="match status" value="1"/>
</dbReference>
<dbReference type="PRINTS" id="PR00320">
    <property type="entry name" value="GPROTEINBRPT"/>
</dbReference>
<evidence type="ECO:0000313" key="13">
    <source>
        <dbReference type="Proteomes" id="UP001195769"/>
    </source>
</evidence>
<keyword evidence="4" id="KW-0963">Cytoplasm</keyword>
<keyword evidence="7" id="KW-0653">Protein transport</keyword>
<evidence type="ECO:0000313" key="12">
    <source>
        <dbReference type="EMBL" id="KAG1907918.1"/>
    </source>
</evidence>
<organism evidence="12 13">
    <name type="scientific">Suillus fuscotomentosus</name>
    <dbReference type="NCBI Taxonomy" id="1912939"/>
    <lineage>
        <taxon>Eukaryota</taxon>
        <taxon>Fungi</taxon>
        <taxon>Dikarya</taxon>
        <taxon>Basidiomycota</taxon>
        <taxon>Agaricomycotina</taxon>
        <taxon>Agaricomycetes</taxon>
        <taxon>Agaricomycetidae</taxon>
        <taxon>Boletales</taxon>
        <taxon>Suillineae</taxon>
        <taxon>Suillaceae</taxon>
        <taxon>Suillus</taxon>
    </lineage>
</organism>
<dbReference type="PROSITE" id="PS50082">
    <property type="entry name" value="WD_REPEATS_2"/>
    <property type="match status" value="4"/>
</dbReference>
<evidence type="ECO:0000256" key="3">
    <source>
        <dbReference type="ARBA" id="ARBA00022448"/>
    </source>
</evidence>
<dbReference type="SUPFAM" id="SSF53335">
    <property type="entry name" value="S-adenosyl-L-methionine-dependent methyltransferases"/>
    <property type="match status" value="1"/>
</dbReference>
<dbReference type="GO" id="GO:0005782">
    <property type="term" value="C:peroxisomal matrix"/>
    <property type="evidence" value="ECO:0007669"/>
    <property type="project" value="UniProtKB-SubCell"/>
</dbReference>
<dbReference type="InterPro" id="IPR029063">
    <property type="entry name" value="SAM-dependent_MTases_sf"/>
</dbReference>
<evidence type="ECO:0000256" key="8">
    <source>
        <dbReference type="ARBA" id="ARBA00023140"/>
    </source>
</evidence>
<evidence type="ECO:0000256" key="5">
    <source>
        <dbReference type="ARBA" id="ARBA00022574"/>
    </source>
</evidence>
<name>A0AAD4HT03_9AGAM</name>
<feature type="repeat" description="WD" evidence="11">
    <location>
        <begin position="154"/>
        <end position="190"/>
    </location>
</feature>
<sequence>MNPARPPPAVLQTPGFAHYSVAWSPFHNSRIALASAANFGLVGNGRLHMVSLIPGVGGSSAVKIDKQYETQDGIYDVAWSEIHENQLVTGSGDGTLKLWDILLNDFPIRSWHEHSREVFSVDWSNIKKDTFASSSWDGNVKLWTPELPRSVTTLHAHLSCVYQALFSPHQPDILATCSTDGTMKIFDLRSPAYATGPATNSFTHPLSNAVLTVPASGTELLSLDWNKYRPFVLATAGVDKMVKVWDCRMVQSANTSAQAIGGVCEIQLPGHEYAVRKVQWSPHHPDILATASYDMTCRIWSSNPSAGGSRLLQVHDPHTEFAAGCSWSLYDEGLIASSCQDIIFIEDDPEDIMSASLHTLYDYIPISHSTAGSIFTYTIKRNGGNSALRQITLQIPDTQASNWSLHASSIWQSSLHIADHIEYLQLDRFSDRKVLHVLELGAGAGLPSIMIARTMPNAVVVASDYPDESLIRALSDNIRRNHASERCWIVPYAWGNDISPLLMPAQQNPEGSTLFDIIVAADTLWNPETHVQFINTLCMCLNHTPDARVHIVAGLHTGRYTLQSFMNAVVMHKLQVERVLPTSKPFVVFFTEAHPSDQVSLSTTDFPLVQDLLYEVFKLAIFCNNWARPRMFAGRE</sequence>
<reference evidence="12" key="1">
    <citation type="journal article" date="2020" name="New Phytol.">
        <title>Comparative genomics reveals dynamic genome evolution in host specialist ectomycorrhizal fungi.</title>
        <authorList>
            <person name="Lofgren L.A."/>
            <person name="Nguyen N.H."/>
            <person name="Vilgalys R."/>
            <person name="Ruytinx J."/>
            <person name="Liao H.L."/>
            <person name="Branco S."/>
            <person name="Kuo A."/>
            <person name="LaButti K."/>
            <person name="Lipzen A."/>
            <person name="Andreopoulos W."/>
            <person name="Pangilinan J."/>
            <person name="Riley R."/>
            <person name="Hundley H."/>
            <person name="Na H."/>
            <person name="Barry K."/>
            <person name="Grigoriev I.V."/>
            <person name="Stajich J.E."/>
            <person name="Kennedy P.G."/>
        </authorList>
    </citation>
    <scope>NUCLEOTIDE SEQUENCE</scope>
    <source>
        <strain evidence="12">FC203</strain>
    </source>
</reference>
<keyword evidence="3" id="KW-0813">Transport</keyword>
<dbReference type="SMART" id="SM00320">
    <property type="entry name" value="WD40"/>
    <property type="match status" value="6"/>
</dbReference>
<dbReference type="InterPro" id="IPR019775">
    <property type="entry name" value="WD40_repeat_CS"/>
</dbReference>
<dbReference type="Gene3D" id="2.130.10.10">
    <property type="entry name" value="YVTN repeat-like/Quinoprotein amine dehydrogenase"/>
    <property type="match status" value="1"/>
</dbReference>
<dbReference type="GO" id="GO:0005053">
    <property type="term" value="F:peroxisome matrix targeting signal-2 binding"/>
    <property type="evidence" value="ECO:0007669"/>
    <property type="project" value="InterPro"/>
</dbReference>
<dbReference type="GO" id="GO:0016558">
    <property type="term" value="P:protein import into peroxisome matrix"/>
    <property type="evidence" value="ECO:0007669"/>
    <property type="project" value="InterPro"/>
</dbReference>
<proteinExistence type="inferred from homology"/>
<evidence type="ECO:0000256" key="6">
    <source>
        <dbReference type="ARBA" id="ARBA00022737"/>
    </source>
</evidence>
<dbReference type="Pfam" id="PF00400">
    <property type="entry name" value="WD40"/>
    <property type="match status" value="5"/>
</dbReference>
<dbReference type="EMBL" id="JABBWK010000002">
    <property type="protein sequence ID" value="KAG1907918.1"/>
    <property type="molecule type" value="Genomic_DNA"/>
</dbReference>
<dbReference type="RefSeq" id="XP_041233493.1">
    <property type="nucleotide sequence ID" value="XM_041363907.1"/>
</dbReference>
<evidence type="ECO:0000256" key="4">
    <source>
        <dbReference type="ARBA" id="ARBA00022490"/>
    </source>
</evidence>